<feature type="chain" id="PRO_5046587933" evidence="6">
    <location>
        <begin position="31"/>
        <end position="449"/>
    </location>
</feature>
<keyword evidence="5" id="KW-1133">Transmembrane helix</keyword>
<keyword evidence="5" id="KW-0812">Transmembrane</keyword>
<evidence type="ECO:0000313" key="9">
    <source>
        <dbReference type="Proteomes" id="UP001174208"/>
    </source>
</evidence>
<reference evidence="8" key="1">
    <citation type="submission" date="2023-06" db="EMBL/GenBank/DDBJ databases">
        <title>MT1 and MT2 Draft Genomes of Novel Species.</title>
        <authorList>
            <person name="Venkateswaran K."/>
        </authorList>
    </citation>
    <scope>NUCLEOTIDE SEQUENCE</scope>
    <source>
        <strain evidence="8">F6_8S_P_1B</strain>
    </source>
</reference>
<dbReference type="Proteomes" id="UP001174208">
    <property type="component" value="Unassembled WGS sequence"/>
</dbReference>
<dbReference type="Pfam" id="PF03160">
    <property type="entry name" value="Calx-beta"/>
    <property type="match status" value="1"/>
</dbReference>
<proteinExistence type="predicted"/>
<feature type="compositionally biased region" description="Low complexity" evidence="4">
    <location>
        <begin position="32"/>
        <end position="67"/>
    </location>
</feature>
<dbReference type="InterPro" id="IPR003644">
    <property type="entry name" value="Calx_beta"/>
</dbReference>
<keyword evidence="3" id="KW-0106">Calcium</keyword>
<evidence type="ECO:0000256" key="6">
    <source>
        <dbReference type="SAM" id="SignalP"/>
    </source>
</evidence>
<evidence type="ECO:0000256" key="5">
    <source>
        <dbReference type="SAM" id="Phobius"/>
    </source>
</evidence>
<feature type="signal peptide" evidence="6">
    <location>
        <begin position="1"/>
        <end position="30"/>
    </location>
</feature>
<evidence type="ECO:0000256" key="4">
    <source>
        <dbReference type="SAM" id="MobiDB-lite"/>
    </source>
</evidence>
<evidence type="ECO:0000256" key="3">
    <source>
        <dbReference type="ARBA" id="ARBA00022837"/>
    </source>
</evidence>
<dbReference type="RefSeq" id="WP_301209811.1">
    <property type="nucleotide sequence ID" value="NZ_JAROCF010000001.1"/>
</dbReference>
<sequence length="449" mass="42820">MSRSSLRLRLACGVSLAAVTLLLTAGPALASGGEQSGGASAASPLAAAPGAPSTPSATPSPSADASGLTPLVDCVQDAPLGDVVSRTIVLGYRSTASAAVTVPAGGGANDISAGAADRGQPTTFQPGEHHGVALLSLDARAEPSLQWRLGGAVAALDDSAPACTAATTVTLALPDGVEAGSAFTATAAVSRLLLAAPAGGSVQFSVAGAAPVSAPVVGGLARADLTVTAAGRHTVTARFVPEEGSGILHSTASGEVLASAPSGPLIVAVNSVVAGSASAVVTVSRSTAAGEASVDLATADGTARAGVDYTATATRVTLHDGVRSATVRVPLLARPAGSPAGTFFVLLQRASTAVTTASATVRLPAVAAPPAPAAVGTGGAAGSSVSATVSEQTVDGPSSALPAADPTAVGETPAGQDLLLMIVAAALTGAGVLGVVSVVRGVGMRDARA</sequence>
<protein>
    <submittedName>
        <fullName evidence="8">Calx-beta domain-containing protein</fullName>
    </submittedName>
</protein>
<dbReference type="EMBL" id="JAROCF010000001">
    <property type="protein sequence ID" value="MDN4612996.1"/>
    <property type="molecule type" value="Genomic_DNA"/>
</dbReference>
<keyword evidence="1 6" id="KW-0732">Signal</keyword>
<comment type="caution">
    <text evidence="8">The sequence shown here is derived from an EMBL/GenBank/DDBJ whole genome shotgun (WGS) entry which is preliminary data.</text>
</comment>
<keyword evidence="2" id="KW-0677">Repeat</keyword>
<organism evidence="8 9">
    <name type="scientific">Leifsonia williamsii</name>
    <dbReference type="NCBI Taxonomy" id="3035919"/>
    <lineage>
        <taxon>Bacteria</taxon>
        <taxon>Bacillati</taxon>
        <taxon>Actinomycetota</taxon>
        <taxon>Actinomycetes</taxon>
        <taxon>Micrococcales</taxon>
        <taxon>Microbacteriaceae</taxon>
        <taxon>Leifsonia</taxon>
    </lineage>
</organism>
<dbReference type="SUPFAM" id="SSF141072">
    <property type="entry name" value="CalX-like"/>
    <property type="match status" value="1"/>
</dbReference>
<dbReference type="InterPro" id="IPR038081">
    <property type="entry name" value="CalX-like_sf"/>
</dbReference>
<evidence type="ECO:0000259" key="7">
    <source>
        <dbReference type="Pfam" id="PF03160"/>
    </source>
</evidence>
<keyword evidence="9" id="KW-1185">Reference proteome</keyword>
<evidence type="ECO:0000313" key="8">
    <source>
        <dbReference type="EMBL" id="MDN4612996.1"/>
    </source>
</evidence>
<feature type="region of interest" description="Disordered" evidence="4">
    <location>
        <begin position="372"/>
        <end position="408"/>
    </location>
</feature>
<accession>A0ABT8K6E2</accession>
<feature type="region of interest" description="Disordered" evidence="4">
    <location>
        <begin position="32"/>
        <end position="68"/>
    </location>
</feature>
<evidence type="ECO:0000256" key="1">
    <source>
        <dbReference type="ARBA" id="ARBA00022729"/>
    </source>
</evidence>
<feature type="transmembrane region" description="Helical" evidence="5">
    <location>
        <begin position="418"/>
        <end position="439"/>
    </location>
</feature>
<feature type="domain" description="Calx-beta" evidence="7">
    <location>
        <begin position="275"/>
        <end position="359"/>
    </location>
</feature>
<keyword evidence="5" id="KW-0472">Membrane</keyword>
<evidence type="ECO:0000256" key="2">
    <source>
        <dbReference type="ARBA" id="ARBA00022737"/>
    </source>
</evidence>
<dbReference type="Gene3D" id="2.60.40.2030">
    <property type="match status" value="1"/>
</dbReference>
<name>A0ABT8K6E2_9MICO</name>
<gene>
    <name evidence="8" type="ORF">P5G50_00915</name>
</gene>